<keyword evidence="2" id="KW-0808">Transferase</keyword>
<feature type="domain" description="Polysaccharide pyruvyl transferase" evidence="1">
    <location>
        <begin position="36"/>
        <end position="293"/>
    </location>
</feature>
<proteinExistence type="predicted"/>
<dbReference type="Pfam" id="PF04230">
    <property type="entry name" value="PS_pyruv_trans"/>
    <property type="match status" value="1"/>
</dbReference>
<dbReference type="GO" id="GO:0016740">
    <property type="term" value="F:transferase activity"/>
    <property type="evidence" value="ECO:0007669"/>
    <property type="project" value="UniProtKB-KW"/>
</dbReference>
<evidence type="ECO:0000259" key="1">
    <source>
        <dbReference type="Pfam" id="PF04230"/>
    </source>
</evidence>
<dbReference type="Proteomes" id="UP000322362">
    <property type="component" value="Unassembled WGS sequence"/>
</dbReference>
<gene>
    <name evidence="2" type="ORF">FXV77_06805</name>
</gene>
<dbReference type="EMBL" id="VTAV01000003">
    <property type="protein sequence ID" value="TYR36882.1"/>
    <property type="molecule type" value="Genomic_DNA"/>
</dbReference>
<name>A0A5D4H9B5_9SPHI</name>
<reference evidence="2 3" key="1">
    <citation type="submission" date="2019-08" db="EMBL/GenBank/DDBJ databases">
        <title>Phlebobacter frassis gen. nov. sp. nov., a new member of family Sphingobacteriaceae isolated from sand fly rearing media.</title>
        <authorList>
            <person name="Kakumanu M.L."/>
            <person name="Marayati B.F."/>
            <person name="Wada-Katsumata A."/>
            <person name="Wasserberg G."/>
            <person name="Schal C."/>
            <person name="Apperson C.S."/>
            <person name="Ponnusamy L."/>
        </authorList>
    </citation>
    <scope>NUCLEOTIDE SEQUENCE [LARGE SCALE GENOMIC DNA]</scope>
    <source>
        <strain evidence="2 3">SSI9</strain>
    </source>
</reference>
<dbReference type="InterPro" id="IPR007345">
    <property type="entry name" value="Polysacch_pyruvyl_Trfase"/>
</dbReference>
<keyword evidence="3" id="KW-1185">Reference proteome</keyword>
<organism evidence="2 3">
    <name type="scientific">Sphingobacterium phlebotomi</name>
    <dbReference type="NCBI Taxonomy" id="2605433"/>
    <lineage>
        <taxon>Bacteria</taxon>
        <taxon>Pseudomonadati</taxon>
        <taxon>Bacteroidota</taxon>
        <taxon>Sphingobacteriia</taxon>
        <taxon>Sphingobacteriales</taxon>
        <taxon>Sphingobacteriaceae</taxon>
        <taxon>Sphingobacterium</taxon>
    </lineage>
</organism>
<evidence type="ECO:0000313" key="2">
    <source>
        <dbReference type="EMBL" id="TYR36882.1"/>
    </source>
</evidence>
<protein>
    <submittedName>
        <fullName evidence="2">Polysaccharide pyruvyl transferase YvfF</fullName>
    </submittedName>
</protein>
<dbReference type="RefSeq" id="WP_148918469.1">
    <property type="nucleotide sequence ID" value="NZ_VTAV01000003.1"/>
</dbReference>
<accession>A0A5D4H9B5</accession>
<evidence type="ECO:0000313" key="3">
    <source>
        <dbReference type="Proteomes" id="UP000322362"/>
    </source>
</evidence>
<dbReference type="AlphaFoldDB" id="A0A5D4H9B5"/>
<comment type="caution">
    <text evidence="2">The sequence shown here is derived from an EMBL/GenBank/DDBJ whole genome shotgun (WGS) entry which is preliminary data.</text>
</comment>
<sequence length="313" mass="37035">MKFKQKIEELREKIIREITPLVKTDYVLLDLPYHSNIGDILIWEGEESFLKTLSSKCLGRFSSDTFYDSELITSETTIFLHGGGNFGDIWPKHQKFRLNVIQQYKQNPIIIFPQTVSYSDVSQIEKEAAKLAEHKKLTICARDQRSFDLLKKYFTNNILMLPDMAFCIDTQILREYDRPIGEKQLFLMRNDKELSHAYNYKQFVGGEENMDVKDWPTKQRGNLMHKVMTRPIHPRFPFKNFTDYYAYNIYRKYLVKKGVSFLSTYKYIYTTRLHGAILSVLLHKPLTFLDNSYGKNKGFYDTWLSELEDVKFL</sequence>